<dbReference type="Pfam" id="PF00078">
    <property type="entry name" value="RVT_1"/>
    <property type="match status" value="1"/>
</dbReference>
<sequence>MSKKKKYIQYPKERAILSDVLPYEIPITFSNRYLYRFLVENNICIDDDKIVFKNDFEGDDLIAFKEILKILFHPDFENKEDYKFRRIPFTYRITHKEKDFRELALIHPINQLKLIKFYEDFKESILYSCSISSFSIRKPVEVAKYSFFNDKLHELNKGDNNDFLELNGREYENLKTFFSYKQYTNIYKFYEDYRYHRAEKKYNFLFKFDIAKCFDSIYTHSISWAVLGLDPVKENVDASKKNFSGIFDKFIQYSNYGETNGILIGPEFSRIFAEIILQRIDKIVEEKIKLKGFTNKIDYELYRYVDDYFLFCDDDSLKEDIFKIFKHELKEYKLSINNSKTIEYKKPIITEITIAKEKINRLFSETPRFLIKKLDKKESSVEENKDDIEILNHKFSFYFNPDNLITQYKILIKESTVDYKDVLNYSLALLNNIIERNLVNFEKVYLAYKSKIQLGEISDINEISKLDKVEDSLTSHLVNFIDFVFFIYSVSPRVNSTIKTCHILSKILVFYKLKRKSDKKFILSTNNRNRIFKKILDESSLIIKKNSINEYAQIETLYLLTVIRELNREFRIPEVLLEKFIGFDNKKNEIPDCQLNYFSIMVLLFYLGHSKKYQKIKVAIKIYIENYIKSFPIEKRNKSSELTHLIIDLIVCPFLSTQDKRRIFAIYKNSKGVNELKNDFETLDKIRFFQKRHMKYGFTKWERFNLAKELEYKKSQEVYS</sequence>
<dbReference type="Proteomes" id="UP000674217">
    <property type="component" value="Unassembled WGS sequence"/>
</dbReference>
<name>A0ABS5CUC3_9FLAO</name>
<dbReference type="RefSeq" id="WP_210646147.1">
    <property type="nucleotide sequence ID" value="NZ_JAGFBU010000003.1"/>
</dbReference>
<gene>
    <name evidence="2" type="ORF">J3S90_10425</name>
</gene>
<keyword evidence="2" id="KW-0808">Transferase</keyword>
<evidence type="ECO:0000313" key="2">
    <source>
        <dbReference type="EMBL" id="MBP4142217.1"/>
    </source>
</evidence>
<keyword evidence="2" id="KW-0695">RNA-directed DNA polymerase</keyword>
<dbReference type="InterPro" id="IPR000477">
    <property type="entry name" value="RT_dom"/>
</dbReference>
<dbReference type="PROSITE" id="PS50878">
    <property type="entry name" value="RT_POL"/>
    <property type="match status" value="1"/>
</dbReference>
<keyword evidence="3" id="KW-1185">Reference proteome</keyword>
<evidence type="ECO:0000313" key="3">
    <source>
        <dbReference type="Proteomes" id="UP000674217"/>
    </source>
</evidence>
<comment type="caution">
    <text evidence="2">The sequence shown here is derived from an EMBL/GenBank/DDBJ whole genome shotgun (WGS) entry which is preliminary data.</text>
</comment>
<reference evidence="2 3" key="1">
    <citation type="submission" date="2021-03" db="EMBL/GenBank/DDBJ databases">
        <title>Flavobacterium Flabelliformis Sp. Nov. And Flavobacterium Geliluteum Sp. Nov., Two Novel Multidrug Resistant Psychrophilic Species Isolated From Antarctica.</title>
        <authorList>
            <person name="Kralova S."/>
            <person name="Busse H.J."/>
            <person name="Bezdicek M."/>
            <person name="Nykrynova M."/>
            <person name="Kroupova E."/>
            <person name="Krsek D."/>
            <person name="Sedlacek I."/>
        </authorList>
    </citation>
    <scope>NUCLEOTIDE SEQUENCE [LARGE SCALE GENOMIC DNA]</scope>
    <source>
        <strain evidence="2 3">P4023</strain>
    </source>
</reference>
<keyword evidence="2" id="KW-0548">Nucleotidyltransferase</keyword>
<organism evidence="2 3">
    <name type="scientific">Flavobacterium flabelliforme</name>
    <dbReference type="NCBI Taxonomy" id="2816119"/>
    <lineage>
        <taxon>Bacteria</taxon>
        <taxon>Pseudomonadati</taxon>
        <taxon>Bacteroidota</taxon>
        <taxon>Flavobacteriia</taxon>
        <taxon>Flavobacteriales</taxon>
        <taxon>Flavobacteriaceae</taxon>
        <taxon>Flavobacterium</taxon>
    </lineage>
</organism>
<feature type="domain" description="Reverse transcriptase" evidence="1">
    <location>
        <begin position="136"/>
        <end position="354"/>
    </location>
</feature>
<protein>
    <submittedName>
        <fullName evidence="2">RNA-directed DNA polymerase</fullName>
    </submittedName>
</protein>
<proteinExistence type="predicted"/>
<dbReference type="EMBL" id="JAGFBU010000003">
    <property type="protein sequence ID" value="MBP4142217.1"/>
    <property type="molecule type" value="Genomic_DNA"/>
</dbReference>
<accession>A0ABS5CUC3</accession>
<dbReference type="GO" id="GO:0003964">
    <property type="term" value="F:RNA-directed DNA polymerase activity"/>
    <property type="evidence" value="ECO:0007669"/>
    <property type="project" value="UniProtKB-KW"/>
</dbReference>
<dbReference type="NCBIfam" id="NF041748">
    <property type="entry name" value="Drt3b"/>
    <property type="match status" value="1"/>
</dbReference>
<evidence type="ECO:0000259" key="1">
    <source>
        <dbReference type="PROSITE" id="PS50878"/>
    </source>
</evidence>
<dbReference type="CDD" id="cd01646">
    <property type="entry name" value="RT_Bac_retron_I"/>
    <property type="match status" value="1"/>
</dbReference>